<proteinExistence type="inferred from homology"/>
<comment type="caution">
    <text evidence="7">The sequence shown here is derived from an EMBL/GenBank/DDBJ whole genome shotgun (WGS) entry which is preliminary data.</text>
</comment>
<evidence type="ECO:0000256" key="1">
    <source>
        <dbReference type="ARBA" id="ARBA00004561"/>
    </source>
</evidence>
<dbReference type="Gene3D" id="2.60.40.1090">
    <property type="entry name" value="Fimbrial-type adhesion domain"/>
    <property type="match status" value="1"/>
</dbReference>
<evidence type="ECO:0000313" key="7">
    <source>
        <dbReference type="EMBL" id="MBD7960152.1"/>
    </source>
</evidence>
<dbReference type="InterPro" id="IPR000259">
    <property type="entry name" value="Adhesion_dom_fimbrial"/>
</dbReference>
<keyword evidence="4" id="KW-0732">Signal</keyword>
<evidence type="ECO:0000256" key="4">
    <source>
        <dbReference type="SAM" id="SignalP"/>
    </source>
</evidence>
<dbReference type="InterPro" id="IPR054160">
    <property type="entry name" value="MrkD_recept-bd"/>
</dbReference>
<dbReference type="Gene3D" id="2.60.40.3310">
    <property type="match status" value="1"/>
</dbReference>
<feature type="domain" description="Fimbrial-type adhesion" evidence="5">
    <location>
        <begin position="202"/>
        <end position="326"/>
    </location>
</feature>
<evidence type="ECO:0000256" key="3">
    <source>
        <dbReference type="ARBA" id="ARBA00023263"/>
    </source>
</evidence>
<accession>A0ABR8S9K5</accession>
<feature type="chain" id="PRO_5045523088" evidence="4">
    <location>
        <begin position="21"/>
        <end position="327"/>
    </location>
</feature>
<reference evidence="7 8" key="1">
    <citation type="submission" date="2020-08" db="EMBL/GenBank/DDBJ databases">
        <title>A Genomic Blueprint of the Chicken Gut Microbiome.</title>
        <authorList>
            <person name="Gilroy R."/>
            <person name="Ravi A."/>
            <person name="Getino M."/>
            <person name="Pursley I."/>
            <person name="Horton D.L."/>
            <person name="Alikhan N.-F."/>
            <person name="Baker D."/>
            <person name="Gharbi K."/>
            <person name="Hall N."/>
            <person name="Watson M."/>
            <person name="Adriaenssens E.M."/>
            <person name="Foster-Nyarko E."/>
            <person name="Jarju S."/>
            <person name="Secka A."/>
            <person name="Antonio M."/>
            <person name="Oren A."/>
            <person name="Chaudhuri R."/>
            <person name="La Ragione R.M."/>
            <person name="Hildebrand F."/>
            <person name="Pallen M.J."/>
        </authorList>
    </citation>
    <scope>NUCLEOTIDE SEQUENCE [LARGE SCALE GENOMIC DNA]</scope>
    <source>
        <strain evidence="7 8">Sa2CVA6</strain>
    </source>
</reference>
<dbReference type="PANTHER" id="PTHR33420:SF14">
    <property type="entry name" value="TYPE 1 FIMBRIN D-MANNOSE SPECIFIC ADHESIN"/>
    <property type="match status" value="1"/>
</dbReference>
<dbReference type="InterPro" id="IPR008966">
    <property type="entry name" value="Adhesion_dom_sf"/>
</dbReference>
<dbReference type="Proteomes" id="UP000634919">
    <property type="component" value="Unassembled WGS sequence"/>
</dbReference>
<dbReference type="RefSeq" id="WP_191722557.1">
    <property type="nucleotide sequence ID" value="NZ_JACSQK010000003.1"/>
</dbReference>
<evidence type="ECO:0000313" key="8">
    <source>
        <dbReference type="Proteomes" id="UP000634919"/>
    </source>
</evidence>
<dbReference type="Pfam" id="PF22003">
    <property type="entry name" value="MrkDrd"/>
    <property type="match status" value="1"/>
</dbReference>
<keyword evidence="3" id="KW-0281">Fimbrium</keyword>
<sequence>MIKNLLLAAATVFTALSASAQNRNQCYWLEQPAASIPGTASRTTNFVFLPTQELKVVPVGRSMGSFRLDYAFRGMPYLKCPHLKVPTVNTSYWLEGATLEPGYSDVYKTNVPGVGFRLAEKDYFTDTVPFSRSRQNAVALAFGISDLYVEFIRTAYEIKTGNVDLNFTVYARYHDWTALTFYANSRVLLTTKEYFTGCAGAQTITFPLGKVNAADLPLRKTRRLNLEVVCTGLPAGSKLPVKVYFEGRFNGPGRLSLTPGGATGVEIALSRNGAKLPGSAVDMDWMRSESGGERYRLPMDVGYERIGNSTVKAGQANGTMNYVIDYN</sequence>
<feature type="domain" description="MrkD-like receptor binding" evidence="6">
    <location>
        <begin position="99"/>
        <end position="183"/>
    </location>
</feature>
<dbReference type="SUPFAM" id="SSF49401">
    <property type="entry name" value="Bacterial adhesins"/>
    <property type="match status" value="1"/>
</dbReference>
<name>A0ABR8S9K5_9BURK</name>
<evidence type="ECO:0000259" key="5">
    <source>
        <dbReference type="Pfam" id="PF00419"/>
    </source>
</evidence>
<dbReference type="PANTHER" id="PTHR33420">
    <property type="entry name" value="FIMBRIAL SUBUNIT ELFA-RELATED"/>
    <property type="match status" value="1"/>
</dbReference>
<feature type="signal peptide" evidence="4">
    <location>
        <begin position="1"/>
        <end position="20"/>
    </location>
</feature>
<dbReference type="InterPro" id="IPR036937">
    <property type="entry name" value="Adhesion_dom_fimbrial_sf"/>
</dbReference>
<comment type="similarity">
    <text evidence="2">Belongs to the fimbrial protein family.</text>
</comment>
<comment type="subcellular location">
    <subcellularLocation>
        <location evidence="1">Fimbrium</location>
    </subcellularLocation>
</comment>
<keyword evidence="8" id="KW-1185">Reference proteome</keyword>
<dbReference type="EMBL" id="JACSQK010000003">
    <property type="protein sequence ID" value="MBD7960152.1"/>
    <property type="molecule type" value="Genomic_DNA"/>
</dbReference>
<gene>
    <name evidence="7" type="ORF">H9646_06630</name>
</gene>
<evidence type="ECO:0000256" key="2">
    <source>
        <dbReference type="ARBA" id="ARBA00006671"/>
    </source>
</evidence>
<dbReference type="InterPro" id="IPR050263">
    <property type="entry name" value="Bact_Fimbrial_Adh_Pro"/>
</dbReference>
<evidence type="ECO:0000259" key="6">
    <source>
        <dbReference type="Pfam" id="PF22003"/>
    </source>
</evidence>
<protein>
    <submittedName>
        <fullName evidence="7">Type 1 fimbrial protein</fullName>
    </submittedName>
</protein>
<dbReference type="Pfam" id="PF00419">
    <property type="entry name" value="Fimbrial"/>
    <property type="match status" value="1"/>
</dbReference>
<organism evidence="7 8">
    <name type="scientific">Comamonas avium</name>
    <dbReference type="NCBI Taxonomy" id="2762231"/>
    <lineage>
        <taxon>Bacteria</taxon>
        <taxon>Pseudomonadati</taxon>
        <taxon>Pseudomonadota</taxon>
        <taxon>Betaproteobacteria</taxon>
        <taxon>Burkholderiales</taxon>
        <taxon>Comamonadaceae</taxon>
        <taxon>Comamonas</taxon>
    </lineage>
</organism>